<dbReference type="RefSeq" id="WP_203727481.1">
    <property type="nucleotide sequence ID" value="NZ_BAAATX010000005.1"/>
</dbReference>
<protein>
    <recommendedName>
        <fullName evidence="5">Lipoprotein</fullName>
    </recommendedName>
</protein>
<dbReference type="PROSITE" id="PS51257">
    <property type="entry name" value="PROKAR_LIPOPROTEIN"/>
    <property type="match status" value="1"/>
</dbReference>
<organism evidence="3 4">
    <name type="scientific">Paractinoplanes durhamensis</name>
    <dbReference type="NCBI Taxonomy" id="113563"/>
    <lineage>
        <taxon>Bacteria</taxon>
        <taxon>Bacillati</taxon>
        <taxon>Actinomycetota</taxon>
        <taxon>Actinomycetes</taxon>
        <taxon>Micromonosporales</taxon>
        <taxon>Micromonosporaceae</taxon>
        <taxon>Paractinoplanes</taxon>
    </lineage>
</organism>
<comment type="caution">
    <text evidence="3">The sequence shown here is derived from an EMBL/GenBank/DDBJ whole genome shotgun (WGS) entry which is preliminary data.</text>
</comment>
<name>A0ABQ3YVZ2_9ACTN</name>
<keyword evidence="4" id="KW-1185">Reference proteome</keyword>
<evidence type="ECO:0000313" key="3">
    <source>
        <dbReference type="EMBL" id="GIE01716.1"/>
    </source>
</evidence>
<dbReference type="EMBL" id="BOML01000025">
    <property type="protein sequence ID" value="GIE01716.1"/>
    <property type="molecule type" value="Genomic_DNA"/>
</dbReference>
<evidence type="ECO:0000256" key="2">
    <source>
        <dbReference type="SAM" id="SignalP"/>
    </source>
</evidence>
<proteinExistence type="predicted"/>
<evidence type="ECO:0000256" key="1">
    <source>
        <dbReference type="SAM" id="MobiDB-lite"/>
    </source>
</evidence>
<reference evidence="3 4" key="1">
    <citation type="submission" date="2021-01" db="EMBL/GenBank/DDBJ databases">
        <title>Whole genome shotgun sequence of Actinoplanes durhamensis NBRC 14914.</title>
        <authorList>
            <person name="Komaki H."/>
            <person name="Tamura T."/>
        </authorList>
    </citation>
    <scope>NUCLEOTIDE SEQUENCE [LARGE SCALE GENOMIC DNA]</scope>
    <source>
        <strain evidence="3 4">NBRC 14914</strain>
    </source>
</reference>
<sequence length="174" mass="18806">MRKLVLAVACVVALGGCAAEAEPEPQVAAIHSAAPDKSTQAAAETRPQLRLDTSDAEKARLATAYTDCLVGHGVKVLLTDGKGGRRIDDSGEPKSAYLACANKLPLQPKELDEQTNPKFAEQWQDHVRCLRKHGFQVHVTEPGSWTYDSDHPAHPPNEDQIEKDCIQEAFGAGN</sequence>
<feature type="signal peptide" evidence="2">
    <location>
        <begin position="1"/>
        <end position="21"/>
    </location>
</feature>
<accession>A0ABQ3YVZ2</accession>
<feature type="chain" id="PRO_5046220547" description="Lipoprotein" evidence="2">
    <location>
        <begin position="22"/>
        <end position="174"/>
    </location>
</feature>
<gene>
    <name evidence="3" type="ORF">Adu01nite_30660</name>
</gene>
<evidence type="ECO:0000313" key="4">
    <source>
        <dbReference type="Proteomes" id="UP000637628"/>
    </source>
</evidence>
<evidence type="ECO:0008006" key="5">
    <source>
        <dbReference type="Google" id="ProtNLM"/>
    </source>
</evidence>
<keyword evidence="2" id="KW-0732">Signal</keyword>
<dbReference type="Proteomes" id="UP000637628">
    <property type="component" value="Unassembled WGS sequence"/>
</dbReference>
<feature type="region of interest" description="Disordered" evidence="1">
    <location>
        <begin position="31"/>
        <end position="51"/>
    </location>
</feature>